<keyword evidence="2" id="KW-1185">Reference proteome</keyword>
<organism evidence="1 2">
    <name type="scientific">Glomus cerebriforme</name>
    <dbReference type="NCBI Taxonomy" id="658196"/>
    <lineage>
        <taxon>Eukaryota</taxon>
        <taxon>Fungi</taxon>
        <taxon>Fungi incertae sedis</taxon>
        <taxon>Mucoromycota</taxon>
        <taxon>Glomeromycotina</taxon>
        <taxon>Glomeromycetes</taxon>
        <taxon>Glomerales</taxon>
        <taxon>Glomeraceae</taxon>
        <taxon>Glomus</taxon>
    </lineage>
</organism>
<evidence type="ECO:0000313" key="2">
    <source>
        <dbReference type="Proteomes" id="UP000265703"/>
    </source>
</evidence>
<evidence type="ECO:0000313" key="1">
    <source>
        <dbReference type="EMBL" id="RIA80534.1"/>
    </source>
</evidence>
<gene>
    <name evidence="1" type="ORF">C1645_838527</name>
</gene>
<dbReference type="Proteomes" id="UP000265703">
    <property type="component" value="Unassembled WGS sequence"/>
</dbReference>
<name>A0A397SDS9_9GLOM</name>
<protein>
    <submittedName>
        <fullName evidence="1">Uncharacterized protein</fullName>
    </submittedName>
</protein>
<dbReference type="EMBL" id="QKYT01000948">
    <property type="protein sequence ID" value="RIA80534.1"/>
    <property type="molecule type" value="Genomic_DNA"/>
</dbReference>
<sequence length="185" mass="21420">MSSYKTDNMSGLPVLYLQNHKQALWNISNIKELINTNITSLILQKRLLEAIESQLNSDEALIIVDYKMHINPKKIREIKDEWFGKCGWTLHSILLYTKSQDNNNINITAFDYWSGDTKQDAWFTASSLYKDLEYALTLLAIQEIDNTFDNDEELTDNDGLIKEILLVLSSSHYLIPRIHVSKSQH</sequence>
<dbReference type="OrthoDB" id="2430083at2759"/>
<reference evidence="1 2" key="1">
    <citation type="submission" date="2018-06" db="EMBL/GenBank/DDBJ databases">
        <title>Comparative genomics reveals the genomic features of Rhizophagus irregularis, R. cerebriforme, R. diaphanum and Gigaspora rosea, and their symbiotic lifestyle signature.</title>
        <authorList>
            <person name="Morin E."/>
            <person name="San Clemente H."/>
            <person name="Chen E.C.H."/>
            <person name="De La Providencia I."/>
            <person name="Hainaut M."/>
            <person name="Kuo A."/>
            <person name="Kohler A."/>
            <person name="Murat C."/>
            <person name="Tang N."/>
            <person name="Roy S."/>
            <person name="Loubradou J."/>
            <person name="Henrissat B."/>
            <person name="Grigoriev I.V."/>
            <person name="Corradi N."/>
            <person name="Roux C."/>
            <person name="Martin F.M."/>
        </authorList>
    </citation>
    <scope>NUCLEOTIDE SEQUENCE [LARGE SCALE GENOMIC DNA]</scope>
    <source>
        <strain evidence="1 2">DAOM 227022</strain>
    </source>
</reference>
<proteinExistence type="predicted"/>
<comment type="caution">
    <text evidence="1">The sequence shown here is derived from an EMBL/GenBank/DDBJ whole genome shotgun (WGS) entry which is preliminary data.</text>
</comment>
<accession>A0A397SDS9</accession>
<dbReference type="AlphaFoldDB" id="A0A397SDS9"/>